<dbReference type="InterPro" id="IPR014710">
    <property type="entry name" value="RmlC-like_jellyroll"/>
</dbReference>
<dbReference type="SMART" id="SM00100">
    <property type="entry name" value="cNMP"/>
    <property type="match status" value="1"/>
</dbReference>
<dbReference type="AlphaFoldDB" id="A0AA39L327"/>
<gene>
    <name evidence="2" type="ORF">PV327_001187</name>
</gene>
<feature type="domain" description="Cyclic nucleotide-binding" evidence="1">
    <location>
        <begin position="115"/>
        <end position="223"/>
    </location>
</feature>
<protein>
    <recommendedName>
        <fullName evidence="1">Cyclic nucleotide-binding domain-containing protein</fullName>
    </recommendedName>
</protein>
<dbReference type="Gene3D" id="2.60.120.10">
    <property type="entry name" value="Jelly Rolls"/>
    <property type="match status" value="2"/>
</dbReference>
<evidence type="ECO:0000259" key="1">
    <source>
        <dbReference type="PROSITE" id="PS50042"/>
    </source>
</evidence>
<dbReference type="EMBL" id="JAQQBR010000001">
    <property type="protein sequence ID" value="KAK0183117.1"/>
    <property type="molecule type" value="Genomic_DNA"/>
</dbReference>
<dbReference type="SUPFAM" id="SSF51206">
    <property type="entry name" value="cAMP-binding domain-like"/>
    <property type="match status" value="2"/>
</dbReference>
<dbReference type="PROSITE" id="PS50042">
    <property type="entry name" value="CNMP_BINDING_3"/>
    <property type="match status" value="1"/>
</dbReference>
<reference evidence="2" key="1">
    <citation type="journal article" date="2023" name="bioRxiv">
        <title>Scaffold-level genome assemblies of two parasitoid biocontrol wasps reveal the parthenogenesis mechanism and an associated novel virus.</title>
        <authorList>
            <person name="Inwood S."/>
            <person name="Skelly J."/>
            <person name="Guhlin J."/>
            <person name="Harrop T."/>
            <person name="Goldson S."/>
            <person name="Dearden P."/>
        </authorList>
    </citation>
    <scope>NUCLEOTIDE SEQUENCE</scope>
    <source>
        <strain evidence="2">Lincoln</strain>
        <tissue evidence="2">Whole body</tissue>
    </source>
</reference>
<proteinExistence type="predicted"/>
<comment type="caution">
    <text evidence="2">The sequence shown here is derived from an EMBL/GenBank/DDBJ whole genome shotgun (WGS) entry which is preliminary data.</text>
</comment>
<reference evidence="2" key="2">
    <citation type="submission" date="2023-03" db="EMBL/GenBank/DDBJ databases">
        <authorList>
            <person name="Inwood S.N."/>
            <person name="Skelly J.G."/>
            <person name="Guhlin J."/>
            <person name="Harrop T.W.R."/>
            <person name="Goldson S.G."/>
            <person name="Dearden P.K."/>
        </authorList>
    </citation>
    <scope>NUCLEOTIDE SEQUENCE</scope>
    <source>
        <strain evidence="2">Lincoln</strain>
        <tissue evidence="2">Whole body</tissue>
    </source>
</reference>
<evidence type="ECO:0000313" key="2">
    <source>
        <dbReference type="EMBL" id="KAK0183117.1"/>
    </source>
</evidence>
<dbReference type="PANTHER" id="PTHR23011:SF41">
    <property type="entry name" value="CYCLIC NUCLEOTIDE-BINDING DOMAIN-CONTAINING PROTEIN"/>
    <property type="match status" value="1"/>
</dbReference>
<accession>A0AA39L327</accession>
<keyword evidence="3" id="KW-1185">Reference proteome</keyword>
<dbReference type="PANTHER" id="PTHR23011">
    <property type="entry name" value="CYCLIC NUCLEOTIDE-BINDING DOMAIN CONTAINING PROTEIN"/>
    <property type="match status" value="1"/>
</dbReference>
<dbReference type="Proteomes" id="UP001168972">
    <property type="component" value="Unassembled WGS sequence"/>
</dbReference>
<evidence type="ECO:0000313" key="3">
    <source>
        <dbReference type="Proteomes" id="UP001168972"/>
    </source>
</evidence>
<dbReference type="Pfam" id="PF00027">
    <property type="entry name" value="cNMP_binding"/>
    <property type="match status" value="1"/>
</dbReference>
<dbReference type="InterPro" id="IPR000595">
    <property type="entry name" value="cNMP-bd_dom"/>
</dbReference>
<dbReference type="InterPro" id="IPR018490">
    <property type="entry name" value="cNMP-bd_dom_sf"/>
</dbReference>
<name>A0AA39L327_MICHY</name>
<organism evidence="2 3">
    <name type="scientific">Microctonus hyperodae</name>
    <name type="common">Parasitoid wasp</name>
    <dbReference type="NCBI Taxonomy" id="165561"/>
    <lineage>
        <taxon>Eukaryota</taxon>
        <taxon>Metazoa</taxon>
        <taxon>Ecdysozoa</taxon>
        <taxon>Arthropoda</taxon>
        <taxon>Hexapoda</taxon>
        <taxon>Insecta</taxon>
        <taxon>Pterygota</taxon>
        <taxon>Neoptera</taxon>
        <taxon>Endopterygota</taxon>
        <taxon>Hymenoptera</taxon>
        <taxon>Apocrita</taxon>
        <taxon>Ichneumonoidea</taxon>
        <taxon>Braconidae</taxon>
        <taxon>Euphorinae</taxon>
        <taxon>Microctonus</taxon>
    </lineage>
</organism>
<dbReference type="CDD" id="cd00038">
    <property type="entry name" value="CAP_ED"/>
    <property type="match status" value="1"/>
</dbReference>
<sequence>MSINQRSSLRKSLNIIEIDDNKKDLRVQKLRGRYLFRATVRLVLEYIDWIKDDISIMDQAINNGIDGTAFQSERKSTIERHLLNLQDRSILLIRPQLRTKNDKSHILQLIKKFGAFKKYPDDSKNSIASICRYQYFGPGRIIVRQNHPANFLYYIINGHVELTKIEKDHITDETSVINAGTLGRGDMFGEVALLHNIPRSTTVTTKTPVDLLSINKSHFDRLLKFNLLENWNILQDALVTFNYFNTWDKTTVRDCCIISKIKDYQPNEIILGDGKGMVNYVYFLLSGNCRLIEHMLILEEKRGHEMKYKLYNPNEYETIKQRSRRPSRKIDDDNNDDTEADEIIDSQLENNSASQDYNKLLLNQNTGKEFDIERASVVTTTLQDVVNQWHEITEIAAELMRRPSTLSQQVYPDGVRTVFMKICEFHRGACFGLGEEMRNRRIVSLTPVRCLLVPRYWLLEHNRANIWERVKVFMNSKYPSREKLFNEFVTNRRWMKYKKNLVNDIMKRGKNISSSTTIHDVPYSIRINEQLHGL</sequence>